<dbReference type="AlphaFoldDB" id="A0AAV7TZ80"/>
<feature type="chain" id="PRO_5043731414" evidence="2">
    <location>
        <begin position="23"/>
        <end position="100"/>
    </location>
</feature>
<evidence type="ECO:0000256" key="1">
    <source>
        <dbReference type="SAM" id="MobiDB-lite"/>
    </source>
</evidence>
<dbReference type="Proteomes" id="UP001066276">
    <property type="component" value="Chromosome 3_2"/>
</dbReference>
<sequence>MGTPLSGVSALLMISKMGFSQGGPDPPTTGPADQRGQKGGGSQTHVAFAGSPADNRLQALDPLVKWGVRPPCVRVLVKLWVLVASPPRPGALTVKRRHAP</sequence>
<accession>A0AAV7TZ80</accession>
<evidence type="ECO:0000313" key="3">
    <source>
        <dbReference type="EMBL" id="KAJ1181530.1"/>
    </source>
</evidence>
<gene>
    <name evidence="3" type="ORF">NDU88_006737</name>
</gene>
<dbReference type="EMBL" id="JANPWB010000006">
    <property type="protein sequence ID" value="KAJ1181530.1"/>
    <property type="molecule type" value="Genomic_DNA"/>
</dbReference>
<feature type="region of interest" description="Disordered" evidence="1">
    <location>
        <begin position="16"/>
        <end position="50"/>
    </location>
</feature>
<organism evidence="3 4">
    <name type="scientific">Pleurodeles waltl</name>
    <name type="common">Iberian ribbed newt</name>
    <dbReference type="NCBI Taxonomy" id="8319"/>
    <lineage>
        <taxon>Eukaryota</taxon>
        <taxon>Metazoa</taxon>
        <taxon>Chordata</taxon>
        <taxon>Craniata</taxon>
        <taxon>Vertebrata</taxon>
        <taxon>Euteleostomi</taxon>
        <taxon>Amphibia</taxon>
        <taxon>Batrachia</taxon>
        <taxon>Caudata</taxon>
        <taxon>Salamandroidea</taxon>
        <taxon>Salamandridae</taxon>
        <taxon>Pleurodelinae</taxon>
        <taxon>Pleurodeles</taxon>
    </lineage>
</organism>
<feature type="signal peptide" evidence="2">
    <location>
        <begin position="1"/>
        <end position="22"/>
    </location>
</feature>
<evidence type="ECO:0000256" key="2">
    <source>
        <dbReference type="SAM" id="SignalP"/>
    </source>
</evidence>
<reference evidence="3" key="1">
    <citation type="journal article" date="2022" name="bioRxiv">
        <title>Sequencing and chromosome-scale assembly of the giantPleurodeles waltlgenome.</title>
        <authorList>
            <person name="Brown T."/>
            <person name="Elewa A."/>
            <person name="Iarovenko S."/>
            <person name="Subramanian E."/>
            <person name="Araus A.J."/>
            <person name="Petzold A."/>
            <person name="Susuki M."/>
            <person name="Suzuki K.-i.T."/>
            <person name="Hayashi T."/>
            <person name="Toyoda A."/>
            <person name="Oliveira C."/>
            <person name="Osipova E."/>
            <person name="Leigh N.D."/>
            <person name="Simon A."/>
            <person name="Yun M.H."/>
        </authorList>
    </citation>
    <scope>NUCLEOTIDE SEQUENCE</scope>
    <source>
        <strain evidence="3">20211129_DDA</strain>
        <tissue evidence="3">Liver</tissue>
    </source>
</reference>
<protein>
    <submittedName>
        <fullName evidence="3">Uncharacterized protein</fullName>
    </submittedName>
</protein>
<keyword evidence="2" id="KW-0732">Signal</keyword>
<proteinExistence type="predicted"/>
<evidence type="ECO:0000313" key="4">
    <source>
        <dbReference type="Proteomes" id="UP001066276"/>
    </source>
</evidence>
<comment type="caution">
    <text evidence="3">The sequence shown here is derived from an EMBL/GenBank/DDBJ whole genome shotgun (WGS) entry which is preliminary data.</text>
</comment>
<keyword evidence="4" id="KW-1185">Reference proteome</keyword>
<name>A0AAV7TZ80_PLEWA</name>